<protein>
    <submittedName>
        <fullName evidence="1">Uncharacterized protein</fullName>
    </submittedName>
</protein>
<gene>
    <name evidence="1" type="primary">HaOG204445</name>
    <name evidence="1" type="ORF">B5X24_HaOG204445</name>
</gene>
<evidence type="ECO:0000313" key="2">
    <source>
        <dbReference type="Proteomes" id="UP000249218"/>
    </source>
</evidence>
<proteinExistence type="predicted"/>
<dbReference type="Proteomes" id="UP000249218">
    <property type="component" value="Unassembled WGS sequence"/>
</dbReference>
<name>A0A2W1BV65_HELAM</name>
<evidence type="ECO:0000313" key="1">
    <source>
        <dbReference type="EMBL" id="PZC76546.1"/>
    </source>
</evidence>
<dbReference type="AlphaFoldDB" id="A0A2W1BV65"/>
<sequence length="77" mass="8177">MHVYLMSGGAGAGHFQGPVLVLREPAPPAPPARRRRPADRALRLATGTNIGSRSVRSLACATGNDRCRCRVMLPAGR</sequence>
<dbReference type="EMBL" id="KZ149953">
    <property type="protein sequence ID" value="PZC76546.1"/>
    <property type="molecule type" value="Genomic_DNA"/>
</dbReference>
<organism evidence="1 2">
    <name type="scientific">Helicoverpa armigera</name>
    <name type="common">Cotton bollworm</name>
    <name type="synonym">Heliothis armigera</name>
    <dbReference type="NCBI Taxonomy" id="29058"/>
    <lineage>
        <taxon>Eukaryota</taxon>
        <taxon>Metazoa</taxon>
        <taxon>Ecdysozoa</taxon>
        <taxon>Arthropoda</taxon>
        <taxon>Hexapoda</taxon>
        <taxon>Insecta</taxon>
        <taxon>Pterygota</taxon>
        <taxon>Neoptera</taxon>
        <taxon>Endopterygota</taxon>
        <taxon>Lepidoptera</taxon>
        <taxon>Glossata</taxon>
        <taxon>Ditrysia</taxon>
        <taxon>Noctuoidea</taxon>
        <taxon>Noctuidae</taxon>
        <taxon>Heliothinae</taxon>
        <taxon>Helicoverpa</taxon>
    </lineage>
</organism>
<accession>A0A2W1BV65</accession>
<reference evidence="1 2" key="1">
    <citation type="journal article" date="2017" name="BMC Biol.">
        <title>Genomic innovations, transcriptional plasticity and gene loss underlying the evolution and divergence of two highly polyphagous and invasive Helicoverpa pest species.</title>
        <authorList>
            <person name="Pearce S.L."/>
            <person name="Clarke D.F."/>
            <person name="East P.D."/>
            <person name="Elfekih S."/>
            <person name="Gordon K.H."/>
            <person name="Jermiin L.S."/>
            <person name="McGaughran A."/>
            <person name="Oakeshott J.G."/>
            <person name="Papanikolaou A."/>
            <person name="Perera O.P."/>
            <person name="Rane R.V."/>
            <person name="Richards S."/>
            <person name="Tay W.T."/>
            <person name="Walsh T.K."/>
            <person name="Anderson A."/>
            <person name="Anderson C.J."/>
            <person name="Asgari S."/>
            <person name="Board P.G."/>
            <person name="Bretschneider A."/>
            <person name="Campbell P.M."/>
            <person name="Chertemps T."/>
            <person name="Christeller J.T."/>
            <person name="Coppin C.W."/>
            <person name="Downes S.J."/>
            <person name="Duan G."/>
            <person name="Farnsworth C.A."/>
            <person name="Good R.T."/>
            <person name="Han L.B."/>
            <person name="Han Y.C."/>
            <person name="Hatje K."/>
            <person name="Horne I."/>
            <person name="Huang Y.P."/>
            <person name="Hughes D.S."/>
            <person name="Jacquin-Joly E."/>
            <person name="James W."/>
            <person name="Jhangiani S."/>
            <person name="Kollmar M."/>
            <person name="Kuwar S.S."/>
            <person name="Li S."/>
            <person name="Liu N.Y."/>
            <person name="Maibeche M.T."/>
            <person name="Miller J.R."/>
            <person name="Montagne N."/>
            <person name="Perry T."/>
            <person name="Qu J."/>
            <person name="Song S.V."/>
            <person name="Sutton G.G."/>
            <person name="Vogel H."/>
            <person name="Walenz B.P."/>
            <person name="Xu W."/>
            <person name="Zhang H.J."/>
            <person name="Zou Z."/>
            <person name="Batterham P."/>
            <person name="Edwards O.R."/>
            <person name="Feyereisen R."/>
            <person name="Gibbs R.A."/>
            <person name="Heckel D.G."/>
            <person name="McGrath A."/>
            <person name="Robin C."/>
            <person name="Scherer S.E."/>
            <person name="Worley K.C."/>
            <person name="Wu Y.D."/>
        </authorList>
    </citation>
    <scope>NUCLEOTIDE SEQUENCE [LARGE SCALE GENOMIC DNA]</scope>
    <source>
        <strain evidence="1">Harm_GR_Male_#8</strain>
        <tissue evidence="1">Whole organism</tissue>
    </source>
</reference>
<keyword evidence="2" id="KW-1185">Reference proteome</keyword>